<dbReference type="Pfam" id="PF04932">
    <property type="entry name" value="Wzy_C"/>
    <property type="match status" value="1"/>
</dbReference>
<gene>
    <name evidence="7" type="ORF">SanaruYs_27090</name>
</gene>
<dbReference type="InterPro" id="IPR007016">
    <property type="entry name" value="O-antigen_ligase-rel_domated"/>
</dbReference>
<evidence type="ECO:0000256" key="5">
    <source>
        <dbReference type="SAM" id="Phobius"/>
    </source>
</evidence>
<feature type="transmembrane region" description="Helical" evidence="5">
    <location>
        <begin position="130"/>
        <end position="146"/>
    </location>
</feature>
<comment type="caution">
    <text evidence="7">The sequence shown here is derived from an EMBL/GenBank/DDBJ whole genome shotgun (WGS) entry which is preliminary data.</text>
</comment>
<sequence>MIVLKKRGWWVAFILLLVTLLTFLLDKDGTPDFINTYGRTVSKAFDQRLMIWQGAIEGIKQAPLFGAGTGDTQVLLNEGYAKIGYEEGISNNYNAHNQYLQFMARNGLVELLCFLAILSYSFWKSSKQSNYTFLMFNMLVALVMLTESFLSVQKGIAFFYFFLMVFNYLPEKKQDHKQI</sequence>
<comment type="subcellular location">
    <subcellularLocation>
        <location evidence="1">Membrane</location>
        <topology evidence="1">Multi-pass membrane protein</topology>
    </subcellularLocation>
</comment>
<dbReference type="AlphaFoldDB" id="A0A401UC69"/>
<dbReference type="PANTHER" id="PTHR37422">
    <property type="entry name" value="TEICHURONIC ACID BIOSYNTHESIS PROTEIN TUAE"/>
    <property type="match status" value="1"/>
</dbReference>
<protein>
    <recommendedName>
        <fullName evidence="6">O-antigen ligase-related domain-containing protein</fullName>
    </recommendedName>
</protein>
<dbReference type="PANTHER" id="PTHR37422:SF17">
    <property type="entry name" value="O-ANTIGEN LIGASE"/>
    <property type="match status" value="1"/>
</dbReference>
<evidence type="ECO:0000256" key="3">
    <source>
        <dbReference type="ARBA" id="ARBA00022989"/>
    </source>
</evidence>
<evidence type="ECO:0000313" key="8">
    <source>
        <dbReference type="Proteomes" id="UP000288227"/>
    </source>
</evidence>
<evidence type="ECO:0000313" key="7">
    <source>
        <dbReference type="EMBL" id="GCC52472.1"/>
    </source>
</evidence>
<organism evidence="7 8">
    <name type="scientific">Chryseotalea sanaruensis</name>
    <dbReference type="NCBI Taxonomy" id="2482724"/>
    <lineage>
        <taxon>Bacteria</taxon>
        <taxon>Pseudomonadati</taxon>
        <taxon>Bacteroidota</taxon>
        <taxon>Cytophagia</taxon>
        <taxon>Cytophagales</taxon>
        <taxon>Chryseotaleaceae</taxon>
        <taxon>Chryseotalea</taxon>
    </lineage>
</organism>
<evidence type="ECO:0000256" key="2">
    <source>
        <dbReference type="ARBA" id="ARBA00022692"/>
    </source>
</evidence>
<feature type="transmembrane region" description="Helical" evidence="5">
    <location>
        <begin position="7"/>
        <end position="25"/>
    </location>
</feature>
<dbReference type="GO" id="GO:0016020">
    <property type="term" value="C:membrane"/>
    <property type="evidence" value="ECO:0007669"/>
    <property type="project" value="UniProtKB-SubCell"/>
</dbReference>
<evidence type="ECO:0000256" key="4">
    <source>
        <dbReference type="ARBA" id="ARBA00023136"/>
    </source>
</evidence>
<name>A0A401UC69_9BACT</name>
<feature type="transmembrane region" description="Helical" evidence="5">
    <location>
        <begin position="102"/>
        <end position="123"/>
    </location>
</feature>
<evidence type="ECO:0000256" key="1">
    <source>
        <dbReference type="ARBA" id="ARBA00004141"/>
    </source>
</evidence>
<proteinExistence type="predicted"/>
<reference evidence="7 8" key="1">
    <citation type="submission" date="2018-11" db="EMBL/GenBank/DDBJ databases">
        <title>Chryseotalea sanarue gen. nov., sp., nov., a member of the family Cytophagaceae, isolated from a brackish lake in Hamamatsu Japan.</title>
        <authorList>
            <person name="Maejima Y."/>
            <person name="Iino T."/>
            <person name="Muraguchi Y."/>
            <person name="Fukuda K."/>
            <person name="Ohkuma M."/>
            <person name="Moriuchi R."/>
            <person name="Dohra H."/>
            <person name="Kimbara K."/>
            <person name="Shintani M."/>
        </authorList>
    </citation>
    <scope>NUCLEOTIDE SEQUENCE [LARGE SCALE GENOMIC DNA]</scope>
    <source>
        <strain evidence="7 8">Ys</strain>
    </source>
</reference>
<dbReference type="Proteomes" id="UP000288227">
    <property type="component" value="Unassembled WGS sequence"/>
</dbReference>
<keyword evidence="8" id="KW-1185">Reference proteome</keyword>
<dbReference type="InterPro" id="IPR051533">
    <property type="entry name" value="WaaL-like"/>
</dbReference>
<feature type="transmembrane region" description="Helical" evidence="5">
    <location>
        <begin position="152"/>
        <end position="169"/>
    </location>
</feature>
<evidence type="ECO:0000259" key="6">
    <source>
        <dbReference type="Pfam" id="PF04932"/>
    </source>
</evidence>
<keyword evidence="4 5" id="KW-0472">Membrane</keyword>
<feature type="domain" description="O-antigen ligase-related" evidence="6">
    <location>
        <begin position="3"/>
        <end position="115"/>
    </location>
</feature>
<dbReference type="EMBL" id="BHXQ01000005">
    <property type="protein sequence ID" value="GCC52472.1"/>
    <property type="molecule type" value="Genomic_DNA"/>
</dbReference>
<keyword evidence="2 5" id="KW-0812">Transmembrane</keyword>
<accession>A0A401UC69</accession>
<keyword evidence="3 5" id="KW-1133">Transmembrane helix</keyword>